<evidence type="ECO:0000313" key="3">
    <source>
        <dbReference type="Proteomes" id="UP000051221"/>
    </source>
</evidence>
<feature type="transmembrane region" description="Helical" evidence="1">
    <location>
        <begin position="104"/>
        <end position="130"/>
    </location>
</feature>
<keyword evidence="1" id="KW-1133">Transmembrane helix</keyword>
<evidence type="ECO:0000313" key="2">
    <source>
        <dbReference type="EMBL" id="KQH85263.1"/>
    </source>
</evidence>
<protein>
    <submittedName>
        <fullName evidence="2">Uncharacterized protein</fullName>
    </submittedName>
</protein>
<sequence>MDRKLKHLDFIQAVINRLSTNSFLLKGWSVVLISALFALSANNSNVKFIFLAYFPAIAFWALDGYFLALERGYRKLYEKVRIIDADEIDFSMDTREVQHGLNDWAAAFVSKTLIVFHGALVGSVLIVMFIQM</sequence>
<dbReference type="RefSeq" id="WP_055466446.1">
    <property type="nucleotide sequence ID" value="NZ_LKHS01000011.1"/>
</dbReference>
<keyword evidence="1" id="KW-0472">Membrane</keyword>
<proteinExistence type="predicted"/>
<feature type="transmembrane region" description="Helical" evidence="1">
    <location>
        <begin position="21"/>
        <end position="42"/>
    </location>
</feature>
<evidence type="ECO:0000256" key="1">
    <source>
        <dbReference type="SAM" id="Phobius"/>
    </source>
</evidence>
<accession>A0A0Q2N0B3</accession>
<organism evidence="2 3">
    <name type="scientific">Vibrio furnissii</name>
    <dbReference type="NCBI Taxonomy" id="29494"/>
    <lineage>
        <taxon>Bacteria</taxon>
        <taxon>Pseudomonadati</taxon>
        <taxon>Pseudomonadota</taxon>
        <taxon>Gammaproteobacteria</taxon>
        <taxon>Vibrionales</taxon>
        <taxon>Vibrionaceae</taxon>
        <taxon>Vibrio</taxon>
    </lineage>
</organism>
<comment type="caution">
    <text evidence="2">The sequence shown here is derived from an EMBL/GenBank/DDBJ whole genome shotgun (WGS) entry which is preliminary data.</text>
</comment>
<keyword evidence="3" id="KW-1185">Reference proteome</keyword>
<gene>
    <name evidence="2" type="ORF">AMR76_14280</name>
</gene>
<keyword evidence="1" id="KW-0812">Transmembrane</keyword>
<dbReference type="AlphaFoldDB" id="A0A0Q2N0B3"/>
<reference evidence="2 3" key="1">
    <citation type="submission" date="2015-08" db="EMBL/GenBank/DDBJ databases">
        <title>Antibacterial properties of a collection of Vibrionaceae strains.</title>
        <authorList>
            <person name="Giubergia S."/>
        </authorList>
    </citation>
    <scope>NUCLEOTIDE SEQUENCE [LARGE SCALE GENOMIC DNA]</scope>
    <source>
        <strain evidence="2 3">S0821</strain>
    </source>
</reference>
<name>A0A0Q2N0B3_VIBFU</name>
<dbReference type="Proteomes" id="UP000051221">
    <property type="component" value="Unassembled WGS sequence"/>
</dbReference>
<dbReference type="InParanoid" id="A0A0Q2N0B3"/>
<dbReference type="EMBL" id="LKHS01000011">
    <property type="protein sequence ID" value="KQH85263.1"/>
    <property type="molecule type" value="Genomic_DNA"/>
</dbReference>
<feature type="transmembrane region" description="Helical" evidence="1">
    <location>
        <begin position="48"/>
        <end position="69"/>
    </location>
</feature>